<evidence type="ECO:0000256" key="4">
    <source>
        <dbReference type="ARBA" id="ARBA00022664"/>
    </source>
</evidence>
<feature type="region of interest" description="Disordered" evidence="20">
    <location>
        <begin position="77"/>
        <end position="101"/>
    </location>
</feature>
<evidence type="ECO:0000256" key="14">
    <source>
        <dbReference type="ARBA" id="ARBA00048266"/>
    </source>
</evidence>
<reference evidence="22" key="1">
    <citation type="submission" date="2021-02" db="EMBL/GenBank/DDBJ databases">
        <authorList>
            <person name="Nowell W R."/>
        </authorList>
    </citation>
    <scope>NUCLEOTIDE SEQUENCE</scope>
</reference>
<dbReference type="Gene3D" id="3.20.20.70">
    <property type="entry name" value="Aldolase class I"/>
    <property type="match status" value="1"/>
</dbReference>
<keyword evidence="5 19" id="KW-0819">tRNA processing</keyword>
<evidence type="ECO:0000256" key="10">
    <source>
        <dbReference type="ARBA" id="ARBA00022857"/>
    </source>
</evidence>
<feature type="zinc finger region" description="C3H1-type" evidence="18">
    <location>
        <begin position="110"/>
        <end position="139"/>
    </location>
</feature>
<evidence type="ECO:0000313" key="26">
    <source>
        <dbReference type="Proteomes" id="UP000663829"/>
    </source>
</evidence>
<dbReference type="Proteomes" id="UP000663829">
    <property type="component" value="Unassembled WGS sequence"/>
</dbReference>
<sequence>MMANLSNDIDVENYQLLVETVSRPLNDPNNLNEAQRKRVEQLKTTVAVAPIKTEYLDFDHEVRISLQCMTDKDKSQLISSNDQSITEQKPKKIKGQNRNRASANFRSLGSTESRLCSFVVHNTRPCPYASKCKYTHDKQIYLKTRPKDVSSQCYLFRKYGQCPHGLLCRYGTEHIDQQTGDNLTNNELYEKMKSTYAQETKNICPIKLRQLLRKKKYNFKLATQVTDIANKVIKSTKAKIINGTEEASNTLPFSSRQLINMEDETIKTTNGHEKSEIVVDEDDYGLSNGTGDNEENISNVRELDNIVTDKPFQSTPLRTLGTITDEDMYRLKPREKKHIDFRNQLYLAPLTTVGNLPFRRICKEFGADITCCEMTMCTNLLQSQLGEIALLKRHQSENIYGVQICSSFCDVSTKCVQLLLENFDVDFIDLNCACPLDSVFKKGSGCALTRRPIDLERIVRSMSCISTVPITLKLRTGVHDNQNNAHEIIERVKQWGDHCVDLFSIHGRSREQRYTKLADWNYIDQCAKLADPIPVIGLGDIYNFQDYYQRLEQTSVTGCMIARGALIKPWLFTEIKEQRTWDISASERFEMLKRYANYGLEHHGSDQAGLNKTRRFLLEWLSFLHRYIPVGLLERVQKINERPPYYFGRNDLETLLSSTNCSDWIKITELLIGKVPDDFTFLPKHKASSYN</sequence>
<dbReference type="GO" id="GO:0006397">
    <property type="term" value="P:mRNA processing"/>
    <property type="evidence" value="ECO:0007669"/>
    <property type="project" value="UniProtKB-KW"/>
</dbReference>
<evidence type="ECO:0000256" key="19">
    <source>
        <dbReference type="RuleBase" id="RU291113"/>
    </source>
</evidence>
<evidence type="ECO:0000256" key="11">
    <source>
        <dbReference type="ARBA" id="ARBA00023002"/>
    </source>
</evidence>
<evidence type="ECO:0000256" key="15">
    <source>
        <dbReference type="ARBA" id="ARBA00048342"/>
    </source>
</evidence>
<dbReference type="InterPro" id="IPR013785">
    <property type="entry name" value="Aldolase_TIM"/>
</dbReference>
<feature type="zinc finger region" description="C3H1-type" evidence="18">
    <location>
        <begin position="147"/>
        <end position="177"/>
    </location>
</feature>
<comment type="catalytic activity">
    <reaction evidence="14">
        <text>5,6-dihydrouridine(47) in tRNA + NAD(+) = uridine(47) in tRNA + NADH + H(+)</text>
        <dbReference type="Rhea" id="RHEA:53364"/>
        <dbReference type="Rhea" id="RHEA-COMP:13539"/>
        <dbReference type="Rhea" id="RHEA-COMP:13540"/>
        <dbReference type="ChEBI" id="CHEBI:15378"/>
        <dbReference type="ChEBI" id="CHEBI:57540"/>
        <dbReference type="ChEBI" id="CHEBI:57945"/>
        <dbReference type="ChEBI" id="CHEBI:65315"/>
        <dbReference type="ChEBI" id="CHEBI:74443"/>
        <dbReference type="EC" id="1.3.1.89"/>
    </reaction>
    <physiologicalReaction direction="right-to-left" evidence="14">
        <dbReference type="Rhea" id="RHEA:53366"/>
    </physiologicalReaction>
</comment>
<keyword evidence="8 18" id="KW-0863">Zinc-finger</keyword>
<comment type="cofactor">
    <cofactor evidence="1 19">
        <name>FMN</name>
        <dbReference type="ChEBI" id="CHEBI:58210"/>
    </cofactor>
</comment>
<dbReference type="EMBL" id="CAJNOQ010000999">
    <property type="protein sequence ID" value="CAF0858863.1"/>
    <property type="molecule type" value="Genomic_DNA"/>
</dbReference>
<dbReference type="OrthoDB" id="259935at2759"/>
<evidence type="ECO:0000256" key="5">
    <source>
        <dbReference type="ARBA" id="ARBA00022694"/>
    </source>
</evidence>
<keyword evidence="4" id="KW-0507">mRNA processing</keyword>
<keyword evidence="6 18" id="KW-0479">Metal-binding</keyword>
<dbReference type="Proteomes" id="UP000677228">
    <property type="component" value="Unassembled WGS sequence"/>
</dbReference>
<keyword evidence="11 19" id="KW-0560">Oxidoreductase</keyword>
<evidence type="ECO:0000256" key="17">
    <source>
        <dbReference type="ARBA" id="ARBA00049513"/>
    </source>
</evidence>
<dbReference type="GO" id="GO:0102265">
    <property type="term" value="F:tRNA-dihydrouridine47 synthase activity"/>
    <property type="evidence" value="ECO:0007669"/>
    <property type="project" value="UniProtKB-EC"/>
</dbReference>
<dbReference type="FunFam" id="3.20.20.70:FF:000067">
    <property type="entry name" value="tRNA-dihydrouridine(47) synthase [NAD(P)(+)]"/>
    <property type="match status" value="1"/>
</dbReference>
<evidence type="ECO:0000313" key="24">
    <source>
        <dbReference type="EMBL" id="CAF3646524.1"/>
    </source>
</evidence>
<feature type="compositionally biased region" description="Polar residues" evidence="20">
    <location>
        <begin position="77"/>
        <end position="87"/>
    </location>
</feature>
<dbReference type="GO" id="GO:0003723">
    <property type="term" value="F:RNA binding"/>
    <property type="evidence" value="ECO:0007669"/>
    <property type="project" value="TreeGrafter"/>
</dbReference>
<dbReference type="Pfam" id="PF01207">
    <property type="entry name" value="Dus"/>
    <property type="match status" value="1"/>
</dbReference>
<evidence type="ECO:0000256" key="9">
    <source>
        <dbReference type="ARBA" id="ARBA00022833"/>
    </source>
</evidence>
<comment type="catalytic activity">
    <reaction evidence="17">
        <text>5,6-dihydrouridine(47) in tRNA + NADP(+) = uridine(47) in tRNA + NADPH + H(+)</text>
        <dbReference type="Rhea" id="RHEA:53360"/>
        <dbReference type="Rhea" id="RHEA-COMP:13539"/>
        <dbReference type="Rhea" id="RHEA-COMP:13540"/>
        <dbReference type="ChEBI" id="CHEBI:15378"/>
        <dbReference type="ChEBI" id="CHEBI:57783"/>
        <dbReference type="ChEBI" id="CHEBI:58349"/>
        <dbReference type="ChEBI" id="CHEBI:65315"/>
        <dbReference type="ChEBI" id="CHEBI:74443"/>
        <dbReference type="EC" id="1.3.1.89"/>
    </reaction>
    <physiologicalReaction direction="right-to-left" evidence="17">
        <dbReference type="Rhea" id="RHEA:53362"/>
    </physiologicalReaction>
</comment>
<evidence type="ECO:0000256" key="6">
    <source>
        <dbReference type="ARBA" id="ARBA00022723"/>
    </source>
</evidence>
<evidence type="ECO:0000256" key="3">
    <source>
        <dbReference type="ARBA" id="ARBA00022643"/>
    </source>
</evidence>
<keyword evidence="3 19" id="KW-0288">FMN</keyword>
<accession>A0A813WKU0</accession>
<keyword evidence="26" id="KW-1185">Reference proteome</keyword>
<dbReference type="EC" id="1.3.1.-" evidence="19"/>
<comment type="caution">
    <text evidence="22">The sequence shown here is derived from an EMBL/GenBank/DDBJ whole genome shotgun (WGS) entry which is preliminary data.</text>
</comment>
<evidence type="ECO:0000256" key="7">
    <source>
        <dbReference type="ARBA" id="ARBA00022737"/>
    </source>
</evidence>
<dbReference type="GO" id="GO:0008270">
    <property type="term" value="F:zinc ion binding"/>
    <property type="evidence" value="ECO:0007669"/>
    <property type="project" value="UniProtKB-KW"/>
</dbReference>
<feature type="domain" description="C3H1-type" evidence="21">
    <location>
        <begin position="110"/>
        <end position="139"/>
    </location>
</feature>
<dbReference type="PANTHER" id="PTHR45846">
    <property type="entry name" value="TRNA-DIHYDROURIDINE(47) SYNTHASE [NAD(P)(+)]-LIKE"/>
    <property type="match status" value="1"/>
</dbReference>
<protein>
    <recommendedName>
        <fullName evidence="19">tRNA-dihydrouridine(47) synthase [NAD(P)(+)]</fullName>
        <ecNumber evidence="19">1.3.1.-</ecNumber>
    </recommendedName>
    <alternativeName>
        <fullName evidence="19">tRNA-dihydrouridine synthase 3</fullName>
    </alternativeName>
</protein>
<evidence type="ECO:0000256" key="16">
    <source>
        <dbReference type="ARBA" id="ARBA00049447"/>
    </source>
</evidence>
<dbReference type="SUPFAM" id="SSF51395">
    <property type="entry name" value="FMN-linked oxidoreductases"/>
    <property type="match status" value="1"/>
</dbReference>
<evidence type="ECO:0000313" key="22">
    <source>
        <dbReference type="EMBL" id="CAF0858863.1"/>
    </source>
</evidence>
<comment type="function">
    <text evidence="13">Catalyzes the synthesis of dihydrouridine, a modified base, in various RNAs, such as tRNAs, mRNAs and some long non-coding RNAs (lncRNAs). Mainly modifies the uridine in position 47 (U47) in the D-loop of most cytoplasmic tRNAs. Also able to mediate the formation of dihydrouridine in some mRNAs, thereby regulating their translation.</text>
</comment>
<evidence type="ECO:0000256" key="8">
    <source>
        <dbReference type="ARBA" id="ARBA00022771"/>
    </source>
</evidence>
<dbReference type="EMBL" id="CAJOBA010035666">
    <property type="protein sequence ID" value="CAF4008492.1"/>
    <property type="molecule type" value="Genomic_DNA"/>
</dbReference>
<keyword evidence="12" id="KW-0520">NAD</keyword>
<evidence type="ECO:0000313" key="23">
    <source>
        <dbReference type="EMBL" id="CAF1198317.1"/>
    </source>
</evidence>
<keyword evidence="7" id="KW-0677">Repeat</keyword>
<dbReference type="Proteomes" id="UP000681722">
    <property type="component" value="Unassembled WGS sequence"/>
</dbReference>
<evidence type="ECO:0000256" key="13">
    <source>
        <dbReference type="ARBA" id="ARBA00045365"/>
    </source>
</evidence>
<keyword evidence="9 18" id="KW-0862">Zinc</keyword>
<evidence type="ECO:0000259" key="21">
    <source>
        <dbReference type="PROSITE" id="PS50103"/>
    </source>
</evidence>
<evidence type="ECO:0000256" key="1">
    <source>
        <dbReference type="ARBA" id="ARBA00001917"/>
    </source>
</evidence>
<dbReference type="Gene3D" id="4.10.1000.10">
    <property type="entry name" value="Zinc finger, CCCH-type"/>
    <property type="match status" value="1"/>
</dbReference>
<evidence type="ECO:0000256" key="2">
    <source>
        <dbReference type="ARBA" id="ARBA00022630"/>
    </source>
</evidence>
<feature type="domain" description="C3H1-type" evidence="21">
    <location>
        <begin position="147"/>
        <end position="177"/>
    </location>
</feature>
<gene>
    <name evidence="22" type="ORF">GPM918_LOCUS6477</name>
    <name evidence="23" type="ORF">OVA965_LOCUS23861</name>
    <name evidence="24" type="ORF">SRO942_LOCUS6477</name>
    <name evidence="25" type="ORF">TMI583_LOCUS24581</name>
</gene>
<dbReference type="CDD" id="cd02801">
    <property type="entry name" value="DUS_like_FMN"/>
    <property type="match status" value="1"/>
</dbReference>
<dbReference type="EMBL" id="CAJNOK010014134">
    <property type="protein sequence ID" value="CAF1198317.1"/>
    <property type="molecule type" value="Genomic_DNA"/>
</dbReference>
<dbReference type="PANTHER" id="PTHR45846:SF1">
    <property type="entry name" value="TRNA-DIHYDROURIDINE(47) SYNTHASE [NAD(P)(+)]-LIKE"/>
    <property type="match status" value="1"/>
</dbReference>
<dbReference type="PROSITE" id="PS50103">
    <property type="entry name" value="ZF_C3H1"/>
    <property type="match status" value="2"/>
</dbReference>
<comment type="similarity">
    <text evidence="19">Belongs to the dus family. Dus3 subfamily.</text>
</comment>
<dbReference type="GO" id="GO:0050660">
    <property type="term" value="F:flavin adenine dinucleotide binding"/>
    <property type="evidence" value="ECO:0007669"/>
    <property type="project" value="UniProtKB-UniRule"/>
</dbReference>
<dbReference type="InterPro" id="IPR000571">
    <property type="entry name" value="Znf_CCCH"/>
</dbReference>
<proteinExistence type="inferred from homology"/>
<dbReference type="EMBL" id="CAJOBC010000999">
    <property type="protein sequence ID" value="CAF3646524.1"/>
    <property type="molecule type" value="Genomic_DNA"/>
</dbReference>
<keyword evidence="2 19" id="KW-0285">Flavoprotein</keyword>
<comment type="catalytic activity">
    <reaction evidence="16">
        <text>a 5,6-dihydrouridine in mRNA + NADP(+) = a uridine in mRNA + NADPH + H(+)</text>
        <dbReference type="Rhea" id="RHEA:69855"/>
        <dbReference type="Rhea" id="RHEA-COMP:14658"/>
        <dbReference type="Rhea" id="RHEA-COMP:17789"/>
        <dbReference type="ChEBI" id="CHEBI:15378"/>
        <dbReference type="ChEBI" id="CHEBI:57783"/>
        <dbReference type="ChEBI" id="CHEBI:58349"/>
        <dbReference type="ChEBI" id="CHEBI:65315"/>
        <dbReference type="ChEBI" id="CHEBI:74443"/>
    </reaction>
    <physiologicalReaction direction="right-to-left" evidence="16">
        <dbReference type="Rhea" id="RHEA:69857"/>
    </physiologicalReaction>
</comment>
<keyword evidence="10" id="KW-0521">NADP</keyword>
<evidence type="ECO:0000256" key="20">
    <source>
        <dbReference type="SAM" id="MobiDB-lite"/>
    </source>
</evidence>
<evidence type="ECO:0000256" key="12">
    <source>
        <dbReference type="ARBA" id="ARBA00023027"/>
    </source>
</evidence>
<evidence type="ECO:0000256" key="18">
    <source>
        <dbReference type="PROSITE-ProRule" id="PRU00723"/>
    </source>
</evidence>
<organism evidence="22 26">
    <name type="scientific">Didymodactylos carnosus</name>
    <dbReference type="NCBI Taxonomy" id="1234261"/>
    <lineage>
        <taxon>Eukaryota</taxon>
        <taxon>Metazoa</taxon>
        <taxon>Spiralia</taxon>
        <taxon>Gnathifera</taxon>
        <taxon>Rotifera</taxon>
        <taxon>Eurotatoria</taxon>
        <taxon>Bdelloidea</taxon>
        <taxon>Philodinida</taxon>
        <taxon>Philodinidae</taxon>
        <taxon>Didymodactylos</taxon>
    </lineage>
</organism>
<dbReference type="Proteomes" id="UP000682733">
    <property type="component" value="Unassembled WGS sequence"/>
</dbReference>
<comment type="catalytic activity">
    <reaction evidence="15">
        <text>a 5,6-dihydrouridine in mRNA + NAD(+) = a uridine in mRNA + NADH + H(+)</text>
        <dbReference type="Rhea" id="RHEA:69851"/>
        <dbReference type="Rhea" id="RHEA-COMP:14658"/>
        <dbReference type="Rhea" id="RHEA-COMP:17789"/>
        <dbReference type="ChEBI" id="CHEBI:15378"/>
        <dbReference type="ChEBI" id="CHEBI:57540"/>
        <dbReference type="ChEBI" id="CHEBI:57945"/>
        <dbReference type="ChEBI" id="CHEBI:65315"/>
        <dbReference type="ChEBI" id="CHEBI:74443"/>
    </reaction>
    <physiologicalReaction direction="right-to-left" evidence="15">
        <dbReference type="Rhea" id="RHEA:69853"/>
    </physiologicalReaction>
</comment>
<evidence type="ECO:0000313" key="25">
    <source>
        <dbReference type="EMBL" id="CAF4008492.1"/>
    </source>
</evidence>
<name>A0A813WKU0_9BILA</name>
<dbReference type="InterPro" id="IPR035587">
    <property type="entry name" value="DUS-like_FMN-bd"/>
</dbReference>
<dbReference type="AlphaFoldDB" id="A0A813WKU0"/>